<protein>
    <submittedName>
        <fullName evidence="1">Type IV fimbrial biogenesis protein PilV</fullName>
    </submittedName>
</protein>
<evidence type="ECO:0000313" key="1">
    <source>
        <dbReference type="EMBL" id="EGL54697.1"/>
    </source>
</evidence>
<comment type="caution">
    <text evidence="1">The sequence shown here is derived from an EMBL/GenBank/DDBJ whole genome shotgun (WGS) entry which is preliminary data.</text>
</comment>
<dbReference type="eggNOG" id="COG4967">
    <property type="taxonomic scope" value="Bacteria"/>
</dbReference>
<dbReference type="NCBIfam" id="TIGR02532">
    <property type="entry name" value="IV_pilin_GFxxxE"/>
    <property type="match status" value="1"/>
</dbReference>
<keyword evidence="2" id="KW-1185">Reference proteome</keyword>
<reference evidence="1" key="1">
    <citation type="journal article" date="2011" name="J. Bacteriol.">
        <title>Draft genome sequence of Methylophaga aminisulfidivorans MP T.</title>
        <authorList>
            <person name="Han G.H."/>
            <person name="Kim W."/>
            <person name="Chun J."/>
            <person name="Kim S.W."/>
        </authorList>
    </citation>
    <scope>NUCLEOTIDE SEQUENCE [LARGE SCALE GENOMIC DNA]</scope>
    <source>
        <strain evidence="1">MP</strain>
    </source>
</reference>
<dbReference type="Pfam" id="PF07963">
    <property type="entry name" value="N_methyl"/>
    <property type="match status" value="1"/>
</dbReference>
<dbReference type="EMBL" id="AFIG01000001">
    <property type="protein sequence ID" value="EGL54697.1"/>
    <property type="molecule type" value="Genomic_DNA"/>
</dbReference>
<evidence type="ECO:0000313" key="2">
    <source>
        <dbReference type="Proteomes" id="UP000003544"/>
    </source>
</evidence>
<dbReference type="NCBIfam" id="TIGR02523">
    <property type="entry name" value="type_IV_pilV"/>
    <property type="match status" value="1"/>
</dbReference>
<dbReference type="Proteomes" id="UP000003544">
    <property type="component" value="Unassembled WGS sequence"/>
</dbReference>
<accession>F5SZU7</accession>
<dbReference type="InterPro" id="IPR012902">
    <property type="entry name" value="N_methyl_site"/>
</dbReference>
<proteinExistence type="predicted"/>
<dbReference type="RefSeq" id="WP_007144583.1">
    <property type="nucleotide sequence ID" value="NZ_AFIG01000001.1"/>
</dbReference>
<gene>
    <name evidence="1" type="ORF">MAMP_01582</name>
</gene>
<name>F5SZU7_9GAMM</name>
<sequence length="153" mass="16469">MMRRQQTGFTLLEVMVAVFVLAIGLLGMAHLQVTTLKANSTAGLKTQANILAGSILERMKANTTAAYAKNYDILFNGATPAGNSVSDTDVREWRAALAAYLPAGEGQIVCGNFLVNQPFICTITVRWSDIQIGDENTNYGDYATSTMVLESAI</sequence>
<dbReference type="AlphaFoldDB" id="F5SZU7"/>
<organism evidence="1 2">
    <name type="scientific">Methylophaga aminisulfidivorans MP</name>
    <dbReference type="NCBI Taxonomy" id="1026882"/>
    <lineage>
        <taxon>Bacteria</taxon>
        <taxon>Pseudomonadati</taxon>
        <taxon>Pseudomonadota</taxon>
        <taxon>Gammaproteobacteria</taxon>
        <taxon>Thiotrichales</taxon>
        <taxon>Piscirickettsiaceae</taxon>
        <taxon>Methylophaga</taxon>
    </lineage>
</organism>
<dbReference type="OrthoDB" id="8547299at2"/>
<dbReference type="InterPro" id="IPR013362">
    <property type="entry name" value="Pilus_4_PilV"/>
</dbReference>
<dbReference type="STRING" id="1026882.MAMP_01582"/>